<accession>A0A077NTS0</accession>
<sequence>MLKDGDLILEDRKMLPPKRKAMLDELSKDIPKMVRVGFKVLVDELDL</sequence>
<dbReference type="RefSeq" id="WP_155271877.1">
    <property type="nucleotide sequence ID" value="NZ_CAWLWD010000197.1"/>
</dbReference>
<organism evidence="1">
    <name type="scientific">Xenorhabdus bovienii str. feltiae Moldova</name>
    <dbReference type="NCBI Taxonomy" id="1398200"/>
    <lineage>
        <taxon>Bacteria</taxon>
        <taxon>Pseudomonadati</taxon>
        <taxon>Pseudomonadota</taxon>
        <taxon>Gammaproteobacteria</taxon>
        <taxon>Enterobacterales</taxon>
        <taxon>Morganellaceae</taxon>
        <taxon>Xenorhabdus</taxon>
    </lineage>
</organism>
<evidence type="ECO:0000313" key="1">
    <source>
        <dbReference type="EMBL" id="CDH01803.1"/>
    </source>
</evidence>
<dbReference type="HOGENOM" id="CLU_216980_0_0_6"/>
<dbReference type="Proteomes" id="UP000028487">
    <property type="component" value="Unassembled WGS sequence"/>
</dbReference>
<dbReference type="AlphaFoldDB" id="A0A077NTS0"/>
<gene>
    <name evidence="1" type="ORF">XBFM1_2330021</name>
</gene>
<reference evidence="1" key="1">
    <citation type="submission" date="2013-07" db="EMBL/GenBank/DDBJ databases">
        <title>Sub-species coevolution in mutualistic symbiosis.</title>
        <authorList>
            <person name="Murfin K."/>
            <person name="Klassen J."/>
            <person name="Lee M."/>
            <person name="Forst S."/>
            <person name="Stock P."/>
            <person name="Goodrich-Blair H."/>
        </authorList>
    </citation>
    <scope>NUCLEOTIDE SEQUENCE [LARGE SCALE GENOMIC DNA]</scope>
    <source>
        <strain evidence="1">Feltiae Moldova</strain>
    </source>
</reference>
<dbReference type="EMBL" id="CBSV010000150">
    <property type="protein sequence ID" value="CDH01803.1"/>
    <property type="molecule type" value="Genomic_DNA"/>
</dbReference>
<proteinExistence type="predicted"/>
<protein>
    <submittedName>
        <fullName evidence="1">Uncharacterized protein</fullName>
    </submittedName>
</protein>
<name>A0A077NTS0_XENBV</name>
<comment type="caution">
    <text evidence="1">The sequence shown here is derived from an EMBL/GenBank/DDBJ whole genome shotgun (WGS) entry which is preliminary data.</text>
</comment>